<dbReference type="HOGENOM" id="CLU_2825673_0_0_9"/>
<proteinExistence type="inferred from homology"/>
<name>H1LBP3_9LACO</name>
<gene>
    <name evidence="3" type="ORF">HMPREF9104_00003</name>
</gene>
<dbReference type="PATRIC" id="fig|797516.3.peg.3"/>
<evidence type="ECO:0000256" key="1">
    <source>
        <dbReference type="ARBA" id="ARBA00008909"/>
    </source>
</evidence>
<organism evidence="3 4">
    <name type="scientific">Lentilactobacillus kisonensis F0435</name>
    <dbReference type="NCBI Taxonomy" id="797516"/>
    <lineage>
        <taxon>Bacteria</taxon>
        <taxon>Bacillati</taxon>
        <taxon>Bacillota</taxon>
        <taxon>Bacilli</taxon>
        <taxon>Lactobacillales</taxon>
        <taxon>Lactobacillaceae</taxon>
        <taxon>Lentilactobacillus</taxon>
    </lineage>
</organism>
<keyword evidence="2" id="KW-0235">DNA replication</keyword>
<accession>H1LBP3</accession>
<evidence type="ECO:0000313" key="4">
    <source>
        <dbReference type="Proteomes" id="UP000005025"/>
    </source>
</evidence>
<dbReference type="InterPro" id="IPR000989">
    <property type="entry name" value="Rep"/>
</dbReference>
<evidence type="ECO:0000313" key="3">
    <source>
        <dbReference type="EMBL" id="EHO54778.1"/>
    </source>
</evidence>
<dbReference type="STRING" id="797516.HMPREF9104_00003"/>
<dbReference type="GO" id="GO:0006260">
    <property type="term" value="P:DNA replication"/>
    <property type="evidence" value="ECO:0007669"/>
    <property type="project" value="UniProtKB-KW"/>
</dbReference>
<dbReference type="AlphaFoldDB" id="H1LBP3"/>
<sequence length="66" mass="7465">MALSISVYMFLLFVKSSYFTGNGNNYLSQADWIDLWQKALRSSYKPIVNVEAVRANKSKGKSSLAR</sequence>
<dbReference type="EMBL" id="AGRJ01000001">
    <property type="protein sequence ID" value="EHO54778.1"/>
    <property type="molecule type" value="Genomic_DNA"/>
</dbReference>
<dbReference type="GO" id="GO:0003677">
    <property type="term" value="F:DNA binding"/>
    <property type="evidence" value="ECO:0007669"/>
    <property type="project" value="InterPro"/>
</dbReference>
<dbReference type="Pfam" id="PF01446">
    <property type="entry name" value="Rep_1"/>
    <property type="match status" value="1"/>
</dbReference>
<comment type="caution">
    <text evidence="3">The sequence shown here is derived from an EMBL/GenBank/DDBJ whole genome shotgun (WGS) entry which is preliminary data.</text>
</comment>
<evidence type="ECO:0000256" key="2">
    <source>
        <dbReference type="ARBA" id="ARBA00022705"/>
    </source>
</evidence>
<reference evidence="3 4" key="1">
    <citation type="submission" date="2011-09" db="EMBL/GenBank/DDBJ databases">
        <authorList>
            <person name="Weinstock G."/>
            <person name="Sodergren E."/>
            <person name="Clifton S."/>
            <person name="Fulton L."/>
            <person name="Fulton B."/>
            <person name="Courtney L."/>
            <person name="Fronick C."/>
            <person name="Harrison M."/>
            <person name="Strong C."/>
            <person name="Farmer C."/>
            <person name="Delahaunty K."/>
            <person name="Markovic C."/>
            <person name="Hall O."/>
            <person name="Minx P."/>
            <person name="Tomlinson C."/>
            <person name="Mitreva M."/>
            <person name="Hou S."/>
            <person name="Chen J."/>
            <person name="Wollam A."/>
            <person name="Pepin K.H."/>
            <person name="Johnson M."/>
            <person name="Bhonagiri V."/>
            <person name="Zhang X."/>
            <person name="Suruliraj S."/>
            <person name="Warren W."/>
            <person name="Chinwalla A."/>
            <person name="Mardis E.R."/>
            <person name="Wilson R.K."/>
        </authorList>
    </citation>
    <scope>NUCLEOTIDE SEQUENCE [LARGE SCALE GENOMIC DNA]</scope>
    <source>
        <strain evidence="3 4">F0435</strain>
    </source>
</reference>
<protein>
    <submittedName>
        <fullName evidence="3">Uncharacterized protein</fullName>
    </submittedName>
</protein>
<dbReference type="Proteomes" id="UP000005025">
    <property type="component" value="Unassembled WGS sequence"/>
</dbReference>
<comment type="similarity">
    <text evidence="1">Belongs to the Gram-positive plasmids replication protein type 1 family.</text>
</comment>